<dbReference type="GO" id="GO:0046872">
    <property type="term" value="F:metal ion binding"/>
    <property type="evidence" value="ECO:0007669"/>
    <property type="project" value="UniProtKB-KW"/>
</dbReference>
<dbReference type="SMART" id="SM00209">
    <property type="entry name" value="TSP1"/>
    <property type="match status" value="5"/>
</dbReference>
<dbReference type="EMBL" id="MTYJ01000236">
    <property type="protein sequence ID" value="OWA51703.1"/>
    <property type="molecule type" value="Genomic_DNA"/>
</dbReference>
<evidence type="ECO:0000256" key="1">
    <source>
        <dbReference type="ARBA" id="ARBA00004498"/>
    </source>
</evidence>
<keyword evidence="17" id="KW-1185">Reference proteome</keyword>
<dbReference type="Pfam" id="PF00014">
    <property type="entry name" value="Kunitz_BPTI"/>
    <property type="match status" value="1"/>
</dbReference>
<dbReference type="CDD" id="cd00109">
    <property type="entry name" value="Kunitz-type"/>
    <property type="match status" value="1"/>
</dbReference>
<keyword evidence="5" id="KW-0479">Metal-binding</keyword>
<feature type="domain" description="Reelin" evidence="14">
    <location>
        <begin position="18"/>
        <end position="187"/>
    </location>
</feature>
<dbReference type="InterPro" id="IPR044004">
    <property type="entry name" value="TSP1_spondin_dom"/>
</dbReference>
<evidence type="ECO:0000313" key="16">
    <source>
        <dbReference type="EMBL" id="OWA51703.1"/>
    </source>
</evidence>
<dbReference type="InterPro" id="IPR038678">
    <property type="entry name" value="Spondin_N_sf"/>
</dbReference>
<dbReference type="InterPro" id="IPR000884">
    <property type="entry name" value="TSP1_rpt"/>
</dbReference>
<dbReference type="Pfam" id="PF02014">
    <property type="entry name" value="Reeler"/>
    <property type="match status" value="1"/>
</dbReference>
<dbReference type="GO" id="GO:0007155">
    <property type="term" value="P:cell adhesion"/>
    <property type="evidence" value="ECO:0007669"/>
    <property type="project" value="UniProtKB-KW"/>
</dbReference>
<dbReference type="InterPro" id="IPR036383">
    <property type="entry name" value="TSP1_rpt_sf"/>
</dbReference>
<keyword evidence="3" id="KW-0964">Secreted</keyword>
<protein>
    <recommendedName>
        <fullName evidence="2">Spondin-1</fullName>
    </recommendedName>
    <alternativeName>
        <fullName evidence="11">F-spondin</fullName>
    </alternativeName>
</protein>
<accession>A0A9X6NET1</accession>
<dbReference type="NCBIfam" id="NF038123">
    <property type="entry name" value="NF038123_dom"/>
    <property type="match status" value="1"/>
</dbReference>
<feature type="domain" description="BPTI/Kunitz inhibitor" evidence="13">
    <location>
        <begin position="633"/>
        <end position="683"/>
    </location>
</feature>
<dbReference type="GO" id="GO:0004867">
    <property type="term" value="F:serine-type endopeptidase inhibitor activity"/>
    <property type="evidence" value="ECO:0007669"/>
    <property type="project" value="InterPro"/>
</dbReference>
<evidence type="ECO:0000259" key="14">
    <source>
        <dbReference type="PROSITE" id="PS51019"/>
    </source>
</evidence>
<dbReference type="Gene3D" id="2.60.40.4060">
    <property type="entry name" value="Reeler domain"/>
    <property type="match status" value="1"/>
</dbReference>
<evidence type="ECO:0000256" key="10">
    <source>
        <dbReference type="ARBA" id="ARBA00023180"/>
    </source>
</evidence>
<dbReference type="Gene3D" id="2.20.100.10">
    <property type="entry name" value="Thrombospondin type-1 (TSP1) repeat"/>
    <property type="match status" value="5"/>
</dbReference>
<dbReference type="SMART" id="SM00131">
    <property type="entry name" value="KU"/>
    <property type="match status" value="1"/>
</dbReference>
<evidence type="ECO:0000256" key="5">
    <source>
        <dbReference type="ARBA" id="ARBA00022723"/>
    </source>
</evidence>
<dbReference type="InterPro" id="IPR002861">
    <property type="entry name" value="Reeler_dom"/>
</dbReference>
<evidence type="ECO:0000256" key="12">
    <source>
        <dbReference type="SAM" id="SignalP"/>
    </source>
</evidence>
<evidence type="ECO:0000256" key="8">
    <source>
        <dbReference type="ARBA" id="ARBA00022889"/>
    </source>
</evidence>
<evidence type="ECO:0000256" key="3">
    <source>
        <dbReference type="ARBA" id="ARBA00022525"/>
    </source>
</evidence>
<dbReference type="CDD" id="cd08544">
    <property type="entry name" value="Reeler"/>
    <property type="match status" value="1"/>
</dbReference>
<dbReference type="PROSITE" id="PS50279">
    <property type="entry name" value="BPTI_KUNITZ_2"/>
    <property type="match status" value="1"/>
</dbReference>
<dbReference type="PROSITE" id="PS50092">
    <property type="entry name" value="TSP1"/>
    <property type="match status" value="5"/>
</dbReference>
<keyword evidence="7" id="KW-0677">Repeat</keyword>
<name>A0A9X6NET1_HYPEX</name>
<dbReference type="Gene3D" id="4.10.410.10">
    <property type="entry name" value="Pancreatic trypsin inhibitor Kunitz domain"/>
    <property type="match status" value="1"/>
</dbReference>
<dbReference type="Pfam" id="PF06468">
    <property type="entry name" value="Spond_N"/>
    <property type="match status" value="1"/>
</dbReference>
<feature type="chain" id="PRO_5040845283" description="Spondin-1" evidence="12">
    <location>
        <begin position="29"/>
        <end position="869"/>
    </location>
</feature>
<reference evidence="17" key="1">
    <citation type="submission" date="2017-01" db="EMBL/GenBank/DDBJ databases">
        <title>Comparative genomics of anhydrobiosis in the tardigrade Hypsibius dujardini.</title>
        <authorList>
            <person name="Yoshida Y."/>
            <person name="Koutsovoulos G."/>
            <person name="Laetsch D."/>
            <person name="Stevens L."/>
            <person name="Kumar S."/>
            <person name="Horikawa D."/>
            <person name="Ishino K."/>
            <person name="Komine S."/>
            <person name="Tomita M."/>
            <person name="Blaxter M."/>
            <person name="Arakawa K."/>
        </authorList>
    </citation>
    <scope>NUCLEOTIDE SEQUENCE [LARGE SCALE GENOMIC DNA]</scope>
    <source>
        <strain evidence="17">Z151</strain>
    </source>
</reference>
<dbReference type="SUPFAM" id="SSF82895">
    <property type="entry name" value="TSP-1 type 1 repeat"/>
    <property type="match status" value="5"/>
</dbReference>
<proteinExistence type="predicted"/>
<dbReference type="GO" id="GO:0031012">
    <property type="term" value="C:extracellular matrix"/>
    <property type="evidence" value="ECO:0007669"/>
    <property type="project" value="TreeGrafter"/>
</dbReference>
<sequence length="869" mass="96942">MVSPIKPGRCCGWTVLAVMSLAAGAASGLPDECRKLFRPSTDISKTPGDNGFRLKVAPGTTTYAPGHNYTITLQGWRTQYSVQKFVGFWIRAVPRDGRIRSVSAGKFEHFNEAIVAYSGHCSNVVTNRTSVPRSEVQIQWRAPKHGSGCIQIRATVMEYKNIWYQEEGGLIMELCEEEQADQEQIPEQAHEGCCVCDDAKYELLFTGIWSPQTHQKDFPTTQWFTHFSDIIGATHTPSFKVYEIGGYASDGLKQLAEWGKTQELEKELKTKTKDIRTIVKARGLWYPNLNGQTHAVFRTDQKHHLLSLASMFGPSPDWLVGIDSLNLCLKNCSWLDRREVDLYPFDAGTDSGVTYMSENSPTHPRDRIQNITTRWPKNPISPFYDPSGKAMIPLAKLIITKLKIYEKACDDPNSPVTSEEVISPPGAANRAADNRMECAVDDWGLWSTCSGPCGQGAQMRTRSYRIPAKAAMNGCSQTLVEKQMCSQPCDSQSTGQASTGSSNDISSSDGPNCMTSPWSEWSACSATCGTGMRTRSRMFKDPMGEKLCSDQLMEKEECSDGDCQQQSPECRVTNWSSWSPCSATCGKGTQARRRQFLRARDATSCQVTMTEKRGCIANRTSCDFDPMEQKVVCMQSKQVGSCYGFMPRWYFDAERAVCQPFVYSGCRGNMNNFETYEECNRVCERAFEDIQGVMSNSIEPMYFNQMTAQLPSAMIRNGMICAPLPSASPLLSSTTARQQQQHTGQPVDCHVTTWSAWTACSVTCGRGFQDRYRQVVTRPQNGGSACPSKMDQRRKCNLPACQNQHCVFGDWSSWMPCTQSCGDGMQQRMRLIKQMPPRGAHACAYVPVETRLCPGLPRCEDETNEDNEA</sequence>
<feature type="domain" description="Spondin" evidence="15">
    <location>
        <begin position="189"/>
        <end position="379"/>
    </location>
</feature>
<evidence type="ECO:0000256" key="9">
    <source>
        <dbReference type="ARBA" id="ARBA00023157"/>
    </source>
</evidence>
<dbReference type="Pfam" id="PF00090">
    <property type="entry name" value="TSP_1"/>
    <property type="match status" value="4"/>
</dbReference>
<evidence type="ECO:0000313" key="17">
    <source>
        <dbReference type="Proteomes" id="UP000192578"/>
    </source>
</evidence>
<keyword evidence="8" id="KW-0130">Cell adhesion</keyword>
<dbReference type="InterPro" id="IPR042307">
    <property type="entry name" value="Reeler_sf"/>
</dbReference>
<evidence type="ECO:0000256" key="2">
    <source>
        <dbReference type="ARBA" id="ARBA00019594"/>
    </source>
</evidence>
<dbReference type="FunFam" id="2.20.100.10:FF:000134">
    <property type="entry name" value="Uncharacterized protein"/>
    <property type="match status" value="1"/>
</dbReference>
<evidence type="ECO:0000256" key="7">
    <source>
        <dbReference type="ARBA" id="ARBA00022737"/>
    </source>
</evidence>
<organism evidence="16 17">
    <name type="scientific">Hypsibius exemplaris</name>
    <name type="common">Freshwater tardigrade</name>
    <dbReference type="NCBI Taxonomy" id="2072580"/>
    <lineage>
        <taxon>Eukaryota</taxon>
        <taxon>Metazoa</taxon>
        <taxon>Ecdysozoa</taxon>
        <taxon>Tardigrada</taxon>
        <taxon>Eutardigrada</taxon>
        <taxon>Parachela</taxon>
        <taxon>Hypsibioidea</taxon>
        <taxon>Hypsibiidae</taxon>
        <taxon>Hypsibius</taxon>
    </lineage>
</organism>
<dbReference type="InterPro" id="IPR002223">
    <property type="entry name" value="Kunitz_BPTI"/>
</dbReference>
<dbReference type="FunFam" id="2.60.40.2130:FF:000002">
    <property type="entry name" value="Putative Spondin-1"/>
    <property type="match status" value="1"/>
</dbReference>
<dbReference type="InterPro" id="IPR020901">
    <property type="entry name" value="Prtase_inh_Kunz-CS"/>
</dbReference>
<comment type="caution">
    <text evidence="16">The sequence shown here is derived from an EMBL/GenBank/DDBJ whole genome shotgun (WGS) entry which is preliminary data.</text>
</comment>
<dbReference type="InterPro" id="IPR051418">
    <property type="entry name" value="Spondin/Thrombospondin_T1"/>
</dbReference>
<keyword evidence="6 12" id="KW-0732">Signal</keyword>
<dbReference type="PROSITE" id="PS00280">
    <property type="entry name" value="BPTI_KUNITZ_1"/>
    <property type="match status" value="1"/>
</dbReference>
<evidence type="ECO:0000256" key="4">
    <source>
        <dbReference type="ARBA" id="ARBA00022530"/>
    </source>
</evidence>
<dbReference type="InterPro" id="IPR036880">
    <property type="entry name" value="Kunitz_BPTI_sf"/>
</dbReference>
<keyword evidence="4" id="KW-0272">Extracellular matrix</keyword>
<feature type="signal peptide" evidence="12">
    <location>
        <begin position="1"/>
        <end position="28"/>
    </location>
</feature>
<dbReference type="AlphaFoldDB" id="A0A9X6NET1"/>
<dbReference type="Pfam" id="PF19028">
    <property type="entry name" value="TSP1_spondin"/>
    <property type="match status" value="1"/>
</dbReference>
<evidence type="ECO:0000259" key="13">
    <source>
        <dbReference type="PROSITE" id="PS50279"/>
    </source>
</evidence>
<dbReference type="PANTHER" id="PTHR11311:SF16">
    <property type="entry name" value="SPONDIN-1"/>
    <property type="match status" value="1"/>
</dbReference>
<comment type="subcellular location">
    <subcellularLocation>
        <location evidence="1">Secreted</location>
        <location evidence="1">Extracellular space</location>
        <location evidence="1">Extracellular matrix</location>
    </subcellularLocation>
</comment>
<dbReference type="OrthoDB" id="347314at2759"/>
<dbReference type="Gene3D" id="2.60.40.2130">
    <property type="entry name" value="F-spondin domain"/>
    <property type="match status" value="1"/>
</dbReference>
<dbReference type="Proteomes" id="UP000192578">
    <property type="component" value="Unassembled WGS sequence"/>
</dbReference>
<dbReference type="PRINTS" id="PR00759">
    <property type="entry name" value="BASICPTASE"/>
</dbReference>
<keyword evidence="10" id="KW-0325">Glycoprotein</keyword>
<dbReference type="InterPro" id="IPR009465">
    <property type="entry name" value="Spondin_N"/>
</dbReference>
<evidence type="ECO:0000256" key="6">
    <source>
        <dbReference type="ARBA" id="ARBA00022729"/>
    </source>
</evidence>
<dbReference type="SUPFAM" id="SSF57362">
    <property type="entry name" value="BPTI-like"/>
    <property type="match status" value="1"/>
</dbReference>
<gene>
    <name evidence="16" type="ORF">BV898_16176</name>
</gene>
<evidence type="ECO:0000259" key="15">
    <source>
        <dbReference type="PROSITE" id="PS51020"/>
    </source>
</evidence>
<evidence type="ECO:0000256" key="11">
    <source>
        <dbReference type="ARBA" id="ARBA00030964"/>
    </source>
</evidence>
<dbReference type="PROSITE" id="PS51019">
    <property type="entry name" value="REELIN"/>
    <property type="match status" value="1"/>
</dbReference>
<dbReference type="PROSITE" id="PS51020">
    <property type="entry name" value="SPONDIN"/>
    <property type="match status" value="1"/>
</dbReference>
<dbReference type="PANTHER" id="PTHR11311">
    <property type="entry name" value="SPONDIN"/>
    <property type="match status" value="1"/>
</dbReference>
<keyword evidence="9" id="KW-1015">Disulfide bond</keyword>